<keyword evidence="1" id="KW-0812">Transmembrane</keyword>
<feature type="transmembrane region" description="Helical" evidence="1">
    <location>
        <begin position="107"/>
        <end position="127"/>
    </location>
</feature>
<dbReference type="AlphaFoldDB" id="Q7N9N6"/>
<proteinExistence type="predicted"/>
<evidence type="ECO:0000256" key="1">
    <source>
        <dbReference type="SAM" id="Phobius"/>
    </source>
</evidence>
<dbReference type="Proteomes" id="UP000002514">
    <property type="component" value="Chromosome"/>
</dbReference>
<protein>
    <submittedName>
        <fullName evidence="2">Photorhabdus luminescens subsp. laumondii TTO1 complete genome segment 1/17</fullName>
    </submittedName>
</protein>
<keyword evidence="1" id="KW-0472">Membrane</keyword>
<name>Q7N9N6_PHOLL</name>
<gene>
    <name evidence="2" type="ordered locus">plu0281</name>
</gene>
<dbReference type="HOGENOM" id="CLU_1957506_0_0_6"/>
<evidence type="ECO:0000313" key="2">
    <source>
        <dbReference type="EMBL" id="CAE12576.1"/>
    </source>
</evidence>
<dbReference type="EMBL" id="BX571859">
    <property type="protein sequence ID" value="CAE12576.1"/>
    <property type="molecule type" value="Genomic_DNA"/>
</dbReference>
<reference evidence="3" key="1">
    <citation type="journal article" date="2003" name="Nat. Biotechnol.">
        <title>The genome sequence of the entomopathogenic bacterium Photorhabdus luminescens.</title>
        <authorList>
            <person name="Duchaud E."/>
            <person name="Rusniok C."/>
            <person name="Frangeul L."/>
            <person name="Buchrieser C."/>
            <person name="Givaudan A."/>
            <person name="Taourit S."/>
            <person name="Bocs S."/>
            <person name="Boursaux-Eude C."/>
            <person name="Chandler M."/>
            <person name="Charles J.-F."/>
            <person name="Dassa E."/>
            <person name="Derose R."/>
            <person name="Derzelle S."/>
            <person name="Freyssinet G."/>
            <person name="Gaudriault S."/>
            <person name="Medigue C."/>
            <person name="Lanois A."/>
            <person name="Powell K."/>
            <person name="Siguier P."/>
            <person name="Vincent R."/>
            <person name="Wingate V."/>
            <person name="Zouine M."/>
            <person name="Glaser P."/>
            <person name="Boemare N."/>
            <person name="Danchin A."/>
            <person name="Kunst F."/>
        </authorList>
    </citation>
    <scope>NUCLEOTIDE SEQUENCE [LARGE SCALE GENOMIC DNA]</scope>
    <source>
        <strain evidence="3">DSM 15139 / CIP 105565 / TT01</strain>
    </source>
</reference>
<accession>Q7N9N6</accession>
<keyword evidence="1" id="KW-1133">Transmembrane helix</keyword>
<sequence>MCYPHSWDIQMGIVPQLLREKFSFIAVIPSRPNDIGLSEIPLFPVIIFCIGYPCRSSLQVICLNDRFCSISLWTPALIHFLLIGGNPSQIPLCTDCPHYFMLLSEPLGIFACHFLLLLLPLDLSAIAG</sequence>
<evidence type="ECO:0000313" key="3">
    <source>
        <dbReference type="Proteomes" id="UP000002514"/>
    </source>
</evidence>
<keyword evidence="3" id="KW-1185">Reference proteome</keyword>
<dbReference type="KEGG" id="plu:plu0281"/>
<organism evidence="2 3">
    <name type="scientific">Photorhabdus laumondii subsp. laumondii (strain DSM 15139 / CIP 105565 / TT01)</name>
    <name type="common">Photorhabdus luminescens subsp. laumondii</name>
    <dbReference type="NCBI Taxonomy" id="243265"/>
    <lineage>
        <taxon>Bacteria</taxon>
        <taxon>Pseudomonadati</taxon>
        <taxon>Pseudomonadota</taxon>
        <taxon>Gammaproteobacteria</taxon>
        <taxon>Enterobacterales</taxon>
        <taxon>Morganellaceae</taxon>
        <taxon>Photorhabdus</taxon>
    </lineage>
</organism>